<protein>
    <submittedName>
        <fullName evidence="7">Peptide ABC transporter substrate-binding protein</fullName>
    </submittedName>
</protein>
<dbReference type="Gene3D" id="3.90.76.10">
    <property type="entry name" value="Dipeptide-binding Protein, Domain 1"/>
    <property type="match status" value="1"/>
</dbReference>
<feature type="compositionally biased region" description="Low complexity" evidence="5">
    <location>
        <begin position="23"/>
        <end position="46"/>
    </location>
</feature>
<proteinExistence type="inferred from homology"/>
<dbReference type="PANTHER" id="PTHR30290">
    <property type="entry name" value="PERIPLASMIC BINDING COMPONENT OF ABC TRANSPORTER"/>
    <property type="match status" value="1"/>
</dbReference>
<sequence>MKRRTILSNLGLLGAVGLAGCSGSSEGPGSGSSQSSGSGSSVSSGSEIRVGLSAGPTELNPMFMTKGVEYVYSSLAYSALYRLGPDMSIVPDLATEAESNDDLTAWTLTLREDATFNKIDQTVTAEDVQATFEKMDDPDTGAAGMDEFGGIESVEAVDDFRVTFNLQNPTANYPAYLSRGFGNVLPKQVIEDDFESISNEDYGSGPFNIVDYQTGETFEMEANDEYYLTDDSGNSLPLLDTVYLDVLPDANSRTTAIQNGSIDIIYTAPPGQMDRLESISSVNALSQPGGSYYSITMDAQTEPFGDNRVRQAIKYAIDKEAILSNVGKGRGVLGQDNPIGPASNNYADLPQMYGPGQKLEEANALMEEAGYGDGIELEFPLHAPPVRPQIPQTAVLVQEYLSDIGIEVEIERTPWETFLSQVEAQEPFYVVYYFMNPTVYNTMSVVSLPGGAYYGINWENQEFRDALRGAKAAEDDEERAELYMEAQRLMQEQGPFIVPYFENRLGAVRQSVNNYNHHVGGQEIFLEEVTVSN</sequence>
<dbReference type="PIRSF" id="PIRSF002741">
    <property type="entry name" value="MppA"/>
    <property type="match status" value="1"/>
</dbReference>
<evidence type="ECO:0000259" key="6">
    <source>
        <dbReference type="Pfam" id="PF00496"/>
    </source>
</evidence>
<dbReference type="InterPro" id="IPR000914">
    <property type="entry name" value="SBP_5_dom"/>
</dbReference>
<dbReference type="SUPFAM" id="SSF53850">
    <property type="entry name" value="Periplasmic binding protein-like II"/>
    <property type="match status" value="1"/>
</dbReference>
<name>A0A3A6QK28_9EURY</name>
<evidence type="ECO:0000256" key="3">
    <source>
        <dbReference type="ARBA" id="ARBA00022448"/>
    </source>
</evidence>
<comment type="subcellular location">
    <subcellularLocation>
        <location evidence="1">Cell envelope</location>
    </subcellularLocation>
</comment>
<dbReference type="InterPro" id="IPR030678">
    <property type="entry name" value="Peptide/Ni-bd"/>
</dbReference>
<dbReference type="InterPro" id="IPR039424">
    <property type="entry name" value="SBP_5"/>
</dbReference>
<accession>A0A3A6QK28</accession>
<dbReference type="GO" id="GO:0015833">
    <property type="term" value="P:peptide transport"/>
    <property type="evidence" value="ECO:0007669"/>
    <property type="project" value="TreeGrafter"/>
</dbReference>
<keyword evidence="4" id="KW-0732">Signal</keyword>
<dbReference type="GO" id="GO:1904680">
    <property type="term" value="F:peptide transmembrane transporter activity"/>
    <property type="evidence" value="ECO:0007669"/>
    <property type="project" value="TreeGrafter"/>
</dbReference>
<feature type="domain" description="Solute-binding protein family 5" evidence="6">
    <location>
        <begin position="89"/>
        <end position="427"/>
    </location>
</feature>
<evidence type="ECO:0000256" key="2">
    <source>
        <dbReference type="ARBA" id="ARBA00005695"/>
    </source>
</evidence>
<organism evidence="7 8">
    <name type="scientific">Halonotius pteroides</name>
    <dbReference type="NCBI Taxonomy" id="268735"/>
    <lineage>
        <taxon>Archaea</taxon>
        <taxon>Methanobacteriati</taxon>
        <taxon>Methanobacteriota</taxon>
        <taxon>Stenosarchaea group</taxon>
        <taxon>Halobacteria</taxon>
        <taxon>Halobacteriales</taxon>
        <taxon>Haloferacaceae</taxon>
        <taxon>Halonotius</taxon>
    </lineage>
</organism>
<dbReference type="EMBL" id="QMDW01000037">
    <property type="protein sequence ID" value="RJX47673.1"/>
    <property type="molecule type" value="Genomic_DNA"/>
</dbReference>
<evidence type="ECO:0000313" key="8">
    <source>
        <dbReference type="Proteomes" id="UP000281564"/>
    </source>
</evidence>
<dbReference type="Proteomes" id="UP000281564">
    <property type="component" value="Unassembled WGS sequence"/>
</dbReference>
<dbReference type="AlphaFoldDB" id="A0A3A6QK28"/>
<evidence type="ECO:0000256" key="1">
    <source>
        <dbReference type="ARBA" id="ARBA00004196"/>
    </source>
</evidence>
<dbReference type="Gene3D" id="3.10.105.10">
    <property type="entry name" value="Dipeptide-binding Protein, Domain 3"/>
    <property type="match status" value="1"/>
</dbReference>
<evidence type="ECO:0000313" key="7">
    <source>
        <dbReference type="EMBL" id="RJX47673.1"/>
    </source>
</evidence>
<dbReference type="PANTHER" id="PTHR30290:SF10">
    <property type="entry name" value="PERIPLASMIC OLIGOPEPTIDE-BINDING PROTEIN-RELATED"/>
    <property type="match status" value="1"/>
</dbReference>
<comment type="caution">
    <text evidence="7">The sequence shown here is derived from an EMBL/GenBank/DDBJ whole genome shotgun (WGS) entry which is preliminary data.</text>
</comment>
<dbReference type="PROSITE" id="PS51257">
    <property type="entry name" value="PROKAR_LIPOPROTEIN"/>
    <property type="match status" value="1"/>
</dbReference>
<dbReference type="GO" id="GO:0043190">
    <property type="term" value="C:ATP-binding cassette (ABC) transporter complex"/>
    <property type="evidence" value="ECO:0007669"/>
    <property type="project" value="InterPro"/>
</dbReference>
<dbReference type="GO" id="GO:0042597">
    <property type="term" value="C:periplasmic space"/>
    <property type="evidence" value="ECO:0007669"/>
    <property type="project" value="UniProtKB-ARBA"/>
</dbReference>
<evidence type="ECO:0000256" key="4">
    <source>
        <dbReference type="ARBA" id="ARBA00022729"/>
    </source>
</evidence>
<dbReference type="Pfam" id="PF00496">
    <property type="entry name" value="SBP_bac_5"/>
    <property type="match status" value="1"/>
</dbReference>
<keyword evidence="8" id="KW-1185">Reference proteome</keyword>
<gene>
    <name evidence="7" type="ORF">DP106_14360</name>
</gene>
<feature type="region of interest" description="Disordered" evidence="5">
    <location>
        <begin position="23"/>
        <end position="48"/>
    </location>
</feature>
<evidence type="ECO:0000256" key="5">
    <source>
        <dbReference type="SAM" id="MobiDB-lite"/>
    </source>
</evidence>
<keyword evidence="3" id="KW-0813">Transport</keyword>
<reference evidence="7 8" key="1">
    <citation type="submission" date="2018-06" db="EMBL/GenBank/DDBJ databases">
        <title>Halonotius sp. F13-13 a new haloarchaeeon isolated from a solar saltern from Isla Cristina, Huelva, Spain.</title>
        <authorList>
            <person name="Duran-Viseras A."/>
            <person name="Sanchez-Porro C."/>
            <person name="Ventosa A."/>
        </authorList>
    </citation>
    <scope>NUCLEOTIDE SEQUENCE [LARGE SCALE GENOMIC DNA]</scope>
    <source>
        <strain evidence="7 8">CECT 7525</strain>
    </source>
</reference>
<comment type="similarity">
    <text evidence="2">Belongs to the bacterial solute-binding protein 5 family.</text>
</comment>
<dbReference type="CDD" id="cd08503">
    <property type="entry name" value="PBP2_NikA_DppA_OppA_like_17"/>
    <property type="match status" value="1"/>
</dbReference>
<dbReference type="Gene3D" id="3.40.190.10">
    <property type="entry name" value="Periplasmic binding protein-like II"/>
    <property type="match status" value="1"/>
</dbReference>